<dbReference type="AlphaFoldDB" id="X1QPS6"/>
<reference evidence="1" key="1">
    <citation type="journal article" date="2014" name="Front. Microbiol.">
        <title>High frequency of phylogenetically diverse reductive dehalogenase-homologous genes in deep subseafloor sedimentary metagenomes.</title>
        <authorList>
            <person name="Kawai M."/>
            <person name="Futagami T."/>
            <person name="Toyoda A."/>
            <person name="Takaki Y."/>
            <person name="Nishi S."/>
            <person name="Hori S."/>
            <person name="Arai W."/>
            <person name="Tsubouchi T."/>
            <person name="Morono Y."/>
            <person name="Uchiyama I."/>
            <person name="Ito T."/>
            <person name="Fujiyama A."/>
            <person name="Inagaki F."/>
            <person name="Takami H."/>
        </authorList>
    </citation>
    <scope>NUCLEOTIDE SEQUENCE</scope>
    <source>
        <strain evidence="1">Expedition CK06-06</strain>
    </source>
</reference>
<organism evidence="1">
    <name type="scientific">marine sediment metagenome</name>
    <dbReference type="NCBI Taxonomy" id="412755"/>
    <lineage>
        <taxon>unclassified sequences</taxon>
        <taxon>metagenomes</taxon>
        <taxon>ecological metagenomes</taxon>
    </lineage>
</organism>
<accession>X1QPS6</accession>
<name>X1QPS6_9ZZZZ</name>
<protein>
    <submittedName>
        <fullName evidence="1">Uncharacterized protein</fullName>
    </submittedName>
</protein>
<proteinExistence type="predicted"/>
<dbReference type="EMBL" id="BARV01039399">
    <property type="protein sequence ID" value="GAI56801.1"/>
    <property type="molecule type" value="Genomic_DNA"/>
</dbReference>
<evidence type="ECO:0000313" key="1">
    <source>
        <dbReference type="EMBL" id="GAI56801.1"/>
    </source>
</evidence>
<feature type="non-terminal residue" evidence="1">
    <location>
        <position position="1"/>
    </location>
</feature>
<gene>
    <name evidence="1" type="ORF">S06H3_60403</name>
</gene>
<comment type="caution">
    <text evidence="1">The sequence shown here is derived from an EMBL/GenBank/DDBJ whole genome shotgun (WGS) entry which is preliminary data.</text>
</comment>
<sequence>IAFGTATPALEKRFLLANLSNANLLASGPLPV</sequence>